<proteinExistence type="inferred from homology"/>
<reference evidence="8 9" key="1">
    <citation type="journal article" date="2007" name="Genome Biol.">
        <title>Genome analysis and genome-wide proteomics of Thermococcus gammatolerans, the most radioresistant organism known amongst the Archaea.</title>
        <authorList>
            <person name="Zivanovic Y."/>
            <person name="Armengaud J."/>
            <person name="Lagorce A."/>
            <person name="Leplat C."/>
            <person name="Guerin P."/>
            <person name="Dutertre M."/>
            <person name="Anthouard V."/>
            <person name="Forterre P."/>
            <person name="Wincker P."/>
            <person name="Confalonieri F."/>
        </authorList>
    </citation>
    <scope>NUCLEOTIDE SEQUENCE [LARGE SCALE GENOMIC DNA]</scope>
    <source>
        <strain evidence="9">DSM 15229 / JCM 11827 / EJ3</strain>
    </source>
</reference>
<keyword evidence="2" id="KW-0645">Protease</keyword>
<dbReference type="Pfam" id="PF01523">
    <property type="entry name" value="PmbA_TldD_1st"/>
    <property type="match status" value="1"/>
</dbReference>
<evidence type="ECO:0000256" key="4">
    <source>
        <dbReference type="ARBA" id="ARBA00023049"/>
    </source>
</evidence>
<dbReference type="PATRIC" id="fig|593117.10.peg.920"/>
<evidence type="ECO:0000256" key="2">
    <source>
        <dbReference type="ARBA" id="ARBA00022670"/>
    </source>
</evidence>
<dbReference type="AlphaFoldDB" id="C5A5B7"/>
<feature type="domain" description="Metalloprotease TldD/E C-terminal" evidence="6">
    <location>
        <begin position="232"/>
        <end position="453"/>
    </location>
</feature>
<keyword evidence="4" id="KW-0482">Metalloprotease</keyword>
<dbReference type="InterPro" id="IPR036059">
    <property type="entry name" value="TldD/PmbA_sf"/>
</dbReference>
<organism evidence="8 9">
    <name type="scientific">Thermococcus gammatolerans (strain DSM 15229 / JCM 11827 / EJ3)</name>
    <dbReference type="NCBI Taxonomy" id="593117"/>
    <lineage>
        <taxon>Archaea</taxon>
        <taxon>Methanobacteriati</taxon>
        <taxon>Methanobacteriota</taxon>
        <taxon>Thermococci</taxon>
        <taxon>Thermococcales</taxon>
        <taxon>Thermococcaceae</taxon>
        <taxon>Thermococcus</taxon>
    </lineage>
</organism>
<dbReference type="PIRSF" id="PIRSF004919">
    <property type="entry name" value="TldD"/>
    <property type="match status" value="1"/>
</dbReference>
<dbReference type="InterPro" id="IPR051463">
    <property type="entry name" value="Peptidase_U62_metallo"/>
</dbReference>
<comment type="similarity">
    <text evidence="1">Belongs to the peptidase U62 family.</text>
</comment>
<dbReference type="InterPro" id="IPR035068">
    <property type="entry name" value="TldD/PmbA_N"/>
</dbReference>
<dbReference type="PANTHER" id="PTHR30624:SF0">
    <property type="entry name" value="METALLOPROTEASE SLR0863"/>
    <property type="match status" value="1"/>
</dbReference>
<dbReference type="InterPro" id="IPR025502">
    <property type="entry name" value="TldD"/>
</dbReference>
<dbReference type="Pfam" id="PF19290">
    <property type="entry name" value="PmbA_TldD_2nd"/>
    <property type="match status" value="1"/>
</dbReference>
<feature type="domain" description="Metalloprotease TldD/E central" evidence="7">
    <location>
        <begin position="115"/>
        <end position="219"/>
    </location>
</feature>
<evidence type="ECO:0000313" key="8">
    <source>
        <dbReference type="EMBL" id="ACS33429.1"/>
    </source>
</evidence>
<evidence type="ECO:0000259" key="6">
    <source>
        <dbReference type="Pfam" id="PF19289"/>
    </source>
</evidence>
<dbReference type="InterPro" id="IPR002510">
    <property type="entry name" value="Metalloprtase-TldD/E_N"/>
</dbReference>
<dbReference type="HOGENOM" id="CLU_026425_1_2_2"/>
<dbReference type="STRING" id="593117.TGAM_0927"/>
<evidence type="ECO:0000256" key="3">
    <source>
        <dbReference type="ARBA" id="ARBA00022801"/>
    </source>
</evidence>
<dbReference type="FunFam" id="3.30.2290.10:FF:000003">
    <property type="entry name" value="Zinc-dependent protease, TldD/PmbA family"/>
    <property type="match status" value="1"/>
</dbReference>
<dbReference type="InterPro" id="IPR045569">
    <property type="entry name" value="Metalloprtase-TldD/E_C"/>
</dbReference>
<dbReference type="Pfam" id="PF19289">
    <property type="entry name" value="PmbA_TldD_3rd"/>
    <property type="match status" value="1"/>
</dbReference>
<evidence type="ECO:0000256" key="1">
    <source>
        <dbReference type="ARBA" id="ARBA00005836"/>
    </source>
</evidence>
<keyword evidence="3" id="KW-0378">Hydrolase</keyword>
<dbReference type="GO" id="GO:0006508">
    <property type="term" value="P:proteolysis"/>
    <property type="evidence" value="ECO:0007669"/>
    <property type="project" value="UniProtKB-KW"/>
</dbReference>
<evidence type="ECO:0000313" key="9">
    <source>
        <dbReference type="Proteomes" id="UP000001488"/>
    </source>
</evidence>
<dbReference type="PaxDb" id="593117-TGAM_0927"/>
<dbReference type="SUPFAM" id="SSF111283">
    <property type="entry name" value="Putative modulator of DNA gyrase, PmbA/TldD"/>
    <property type="match status" value="1"/>
</dbReference>
<dbReference type="InterPro" id="IPR045570">
    <property type="entry name" value="Metalloprtase-TldD/E_cen_dom"/>
</dbReference>
<dbReference type="eggNOG" id="arCOG00321">
    <property type="taxonomic scope" value="Archaea"/>
</dbReference>
<dbReference type="PANTHER" id="PTHR30624">
    <property type="entry name" value="UNCHARACTERIZED PROTEIN TLDD AND PMBA"/>
    <property type="match status" value="1"/>
</dbReference>
<evidence type="ECO:0000259" key="5">
    <source>
        <dbReference type="Pfam" id="PF01523"/>
    </source>
</evidence>
<dbReference type="EMBL" id="CP001398">
    <property type="protein sequence ID" value="ACS33429.1"/>
    <property type="molecule type" value="Genomic_DNA"/>
</dbReference>
<keyword evidence="9" id="KW-1185">Reference proteome</keyword>
<dbReference type="Gene3D" id="3.30.2290.10">
    <property type="entry name" value="PmbA/TldD superfamily"/>
    <property type="match status" value="1"/>
</dbReference>
<feature type="domain" description="Metalloprotease TldD/E N-terminal" evidence="5">
    <location>
        <begin position="24"/>
        <end position="85"/>
    </location>
</feature>
<accession>C5A5B7</accession>
<dbReference type="Proteomes" id="UP000001488">
    <property type="component" value="Chromosome"/>
</dbReference>
<protein>
    <submittedName>
        <fullName evidence="8">Peptidase U62, modulator of DNA gyrase, PmbA/TldD protein-like protein (TldD/pmbA)</fullName>
    </submittedName>
</protein>
<name>C5A5B7_THEGJ</name>
<sequence>MVDMEALERALKWAEENLKAEYIELRYEDLRKTTLGLKDGVFTSFTGKLHRGVAIRVLADGAWGFASTSELENLEKKIEEAYKLARAAAQTKKEKIQLAEIDPVEDFVKSKMRVKPREVDIEEKVSHLRELEKLLKEDEAVKSVQIRYEDGGGKKILLTNEGTRIEWDYNYLYQGTYVTGKADGKLAMARDSIGAVDYGWELMTEIEPNEKVKERLLRKMHSQLKGVAPKRGEWPIVAGPIVVGIIAHEALGHLAEADLTINSPFKDLIGKQIAPEYVTMSERIVEGGFGNDKYDDEGVPVKDIHIIENGILKEIMLNREYAHKWGMEPNGHARAESYRYPPIIRMRNTVFEAGDHSFEELIEDIKFGYYVVDFRGGQAQLNSAFQVGIQEGYVIRNGEIAEPIRDTSITGVAIEALKKISAVGKDFGLEVGFCGKGQTAFVSSGGPHMRFDGGILIG</sequence>
<dbReference type="KEGG" id="tga:TGAM_0927"/>
<gene>
    <name evidence="8" type="primary">tldD</name>
    <name evidence="8" type="ordered locus">TGAM_0927</name>
</gene>
<evidence type="ECO:0000259" key="7">
    <source>
        <dbReference type="Pfam" id="PF19290"/>
    </source>
</evidence>
<dbReference type="GO" id="GO:0008237">
    <property type="term" value="F:metallopeptidase activity"/>
    <property type="evidence" value="ECO:0007669"/>
    <property type="project" value="UniProtKB-KW"/>
</dbReference>
<dbReference type="GO" id="GO:0005829">
    <property type="term" value="C:cytosol"/>
    <property type="evidence" value="ECO:0007669"/>
    <property type="project" value="TreeGrafter"/>
</dbReference>